<feature type="compositionally biased region" description="Acidic residues" evidence="1">
    <location>
        <begin position="143"/>
        <end position="152"/>
    </location>
</feature>
<proteinExistence type="predicted"/>
<evidence type="ECO:0008006" key="4">
    <source>
        <dbReference type="Google" id="ProtNLM"/>
    </source>
</evidence>
<comment type="caution">
    <text evidence="2">The sequence shown here is derived from an EMBL/GenBank/DDBJ whole genome shotgun (WGS) entry which is preliminary data.</text>
</comment>
<feature type="compositionally biased region" description="Basic and acidic residues" evidence="1">
    <location>
        <begin position="83"/>
        <end position="98"/>
    </location>
</feature>
<feature type="compositionally biased region" description="Low complexity" evidence="1">
    <location>
        <begin position="49"/>
        <end position="59"/>
    </location>
</feature>
<feature type="region of interest" description="Disordered" evidence="1">
    <location>
        <begin position="192"/>
        <end position="239"/>
    </location>
</feature>
<name>A0AAV5MCE4_9ROSI</name>
<keyword evidence="3" id="KW-1185">Reference proteome</keyword>
<evidence type="ECO:0000313" key="2">
    <source>
        <dbReference type="EMBL" id="GKV46526.1"/>
    </source>
</evidence>
<feature type="compositionally biased region" description="Basic and acidic residues" evidence="1">
    <location>
        <begin position="153"/>
        <end position="170"/>
    </location>
</feature>
<feature type="region of interest" description="Disordered" evidence="1">
    <location>
        <begin position="49"/>
        <end position="101"/>
    </location>
</feature>
<dbReference type="EMBL" id="BPVZ01000210">
    <property type="protein sequence ID" value="GKV46526.1"/>
    <property type="molecule type" value="Genomic_DNA"/>
</dbReference>
<feature type="compositionally biased region" description="Basic and acidic residues" evidence="1">
    <location>
        <begin position="224"/>
        <end position="239"/>
    </location>
</feature>
<dbReference type="PANTHER" id="PTHR33130:SF43">
    <property type="entry name" value="OS01G0688600 PROTEIN"/>
    <property type="match status" value="1"/>
</dbReference>
<accession>A0AAV5MCE4</accession>
<dbReference type="Pfam" id="PF07797">
    <property type="entry name" value="DUF1639"/>
    <property type="match status" value="1"/>
</dbReference>
<dbReference type="Proteomes" id="UP001054252">
    <property type="component" value="Unassembled WGS sequence"/>
</dbReference>
<evidence type="ECO:0000256" key="1">
    <source>
        <dbReference type="SAM" id="MobiDB-lite"/>
    </source>
</evidence>
<dbReference type="InterPro" id="IPR012438">
    <property type="entry name" value="DUF1639"/>
</dbReference>
<sequence length="312" mass="35693">MVYSGEEERVREFMAMGPERSKPLHNFTLPCLKWGSQKHLRCMKVDDASNTASTAAAADQRNQNQYRRSPPSKLETSIATGIRRRESESPSHNHNLRDRRLRISKLRNEGEAEGIEAVREKIMKDLKTAADKMKDAMLREEVSDGEDEELEEPEQKVIEKEKPQEKEREQSPAVEVDARPWNLRTRRAACKAPIAGASNNSNKGLRIEERKVNDAANSSPMRNEIMKSPKVREKGTVVAAAEKERPKFSVSLSKKEIEEDFMEMLRHRPPRRPKKRPRAVQKQLDSLFPGLWLTEVSAEAYKVPESAENGKR</sequence>
<reference evidence="2 3" key="1">
    <citation type="journal article" date="2021" name="Commun. Biol.">
        <title>The genome of Shorea leprosula (Dipterocarpaceae) highlights the ecological relevance of drought in aseasonal tropical rainforests.</title>
        <authorList>
            <person name="Ng K.K.S."/>
            <person name="Kobayashi M.J."/>
            <person name="Fawcett J.A."/>
            <person name="Hatakeyama M."/>
            <person name="Paape T."/>
            <person name="Ng C.H."/>
            <person name="Ang C.C."/>
            <person name="Tnah L.H."/>
            <person name="Lee C.T."/>
            <person name="Nishiyama T."/>
            <person name="Sese J."/>
            <person name="O'Brien M.J."/>
            <person name="Copetti D."/>
            <person name="Mohd Noor M.I."/>
            <person name="Ong R.C."/>
            <person name="Putra M."/>
            <person name="Sireger I.Z."/>
            <person name="Indrioko S."/>
            <person name="Kosugi Y."/>
            <person name="Izuno A."/>
            <person name="Isagi Y."/>
            <person name="Lee S.L."/>
            <person name="Shimizu K.K."/>
        </authorList>
    </citation>
    <scope>NUCLEOTIDE SEQUENCE [LARGE SCALE GENOMIC DNA]</scope>
    <source>
        <strain evidence="2">214</strain>
    </source>
</reference>
<dbReference type="AlphaFoldDB" id="A0AAV5MCE4"/>
<evidence type="ECO:0000313" key="3">
    <source>
        <dbReference type="Proteomes" id="UP001054252"/>
    </source>
</evidence>
<gene>
    <name evidence="2" type="ORF">SLEP1_g53504</name>
</gene>
<feature type="region of interest" description="Disordered" evidence="1">
    <location>
        <begin position="138"/>
        <end position="180"/>
    </location>
</feature>
<protein>
    <recommendedName>
        <fullName evidence="4">DUF1639 family protein</fullName>
    </recommendedName>
</protein>
<organism evidence="2 3">
    <name type="scientific">Rubroshorea leprosula</name>
    <dbReference type="NCBI Taxonomy" id="152421"/>
    <lineage>
        <taxon>Eukaryota</taxon>
        <taxon>Viridiplantae</taxon>
        <taxon>Streptophyta</taxon>
        <taxon>Embryophyta</taxon>
        <taxon>Tracheophyta</taxon>
        <taxon>Spermatophyta</taxon>
        <taxon>Magnoliopsida</taxon>
        <taxon>eudicotyledons</taxon>
        <taxon>Gunneridae</taxon>
        <taxon>Pentapetalae</taxon>
        <taxon>rosids</taxon>
        <taxon>malvids</taxon>
        <taxon>Malvales</taxon>
        <taxon>Dipterocarpaceae</taxon>
        <taxon>Rubroshorea</taxon>
    </lineage>
</organism>
<dbReference type="PANTHER" id="PTHR33130">
    <property type="entry name" value="PUTATIVE (DUF1639)-RELATED"/>
    <property type="match status" value="1"/>
</dbReference>